<keyword evidence="1" id="KW-0472">Membrane</keyword>
<organism evidence="3 4">
    <name type="scientific">Filimonas lacunae</name>
    <dbReference type="NCBI Taxonomy" id="477680"/>
    <lineage>
        <taxon>Bacteria</taxon>
        <taxon>Pseudomonadati</taxon>
        <taxon>Bacteroidota</taxon>
        <taxon>Chitinophagia</taxon>
        <taxon>Chitinophagales</taxon>
        <taxon>Chitinophagaceae</taxon>
        <taxon>Filimonas</taxon>
    </lineage>
</organism>
<dbReference type="STRING" id="477680.SAMN05421788_102186"/>
<keyword evidence="3" id="KW-0808">Transferase</keyword>
<evidence type="ECO:0000259" key="2">
    <source>
        <dbReference type="Pfam" id="PF00535"/>
    </source>
</evidence>
<accession>A0A173MIE2</accession>
<feature type="domain" description="Glycosyltransferase 2-like" evidence="2">
    <location>
        <begin position="8"/>
        <end position="129"/>
    </location>
</feature>
<keyword evidence="1" id="KW-1133">Transmembrane helix</keyword>
<reference evidence="4" key="1">
    <citation type="submission" date="2017-01" db="EMBL/GenBank/DDBJ databases">
        <authorList>
            <person name="Varghese N."/>
            <person name="Submissions S."/>
        </authorList>
    </citation>
    <scope>NUCLEOTIDE SEQUENCE [LARGE SCALE GENOMIC DNA]</scope>
    <source>
        <strain evidence="4">DSM 21054</strain>
    </source>
</reference>
<gene>
    <name evidence="3" type="ORF">SAMN05421788_102186</name>
</gene>
<sequence>MAAAPLISVITVVYNGARHIKNCIDNVQQQGFRNFEHLIVDGCSTDATVAIAKEQEGLYSNLRVISEPDKGVYDAMNKGIAYSKGQWLFFLGCDDYFYSNNALEGIAGQLLVQPVLQPVIVYGNVWHEKLARIYNGETSVETLLKSNICHQAMFFNRAVYDTMGLHQLRFKQQADYDFNLRCWLSGKVKTVFVPVTVAFFADGGISAAGEDPALYNEMPELCIQYLLSGEHTAGDKMNILAKIYRKTMLRYGAGRVIKNLLVFRYSGYRLLALAVFVLSIPYYWILKQSQKK</sequence>
<dbReference type="InterPro" id="IPR029044">
    <property type="entry name" value="Nucleotide-diphossugar_trans"/>
</dbReference>
<dbReference type="Proteomes" id="UP000186917">
    <property type="component" value="Unassembled WGS sequence"/>
</dbReference>
<evidence type="ECO:0000256" key="1">
    <source>
        <dbReference type="SAM" id="Phobius"/>
    </source>
</evidence>
<dbReference type="OrthoDB" id="9788101at2"/>
<keyword evidence="4" id="KW-1185">Reference proteome</keyword>
<dbReference type="InterPro" id="IPR001173">
    <property type="entry name" value="Glyco_trans_2-like"/>
</dbReference>
<dbReference type="CDD" id="cd06433">
    <property type="entry name" value="GT_2_WfgS_like"/>
    <property type="match status" value="1"/>
</dbReference>
<proteinExistence type="predicted"/>
<dbReference type="Pfam" id="PF00535">
    <property type="entry name" value="Glycos_transf_2"/>
    <property type="match status" value="1"/>
</dbReference>
<dbReference type="EMBL" id="FTOR01000002">
    <property type="protein sequence ID" value="SIS93514.1"/>
    <property type="molecule type" value="Genomic_DNA"/>
</dbReference>
<dbReference type="SUPFAM" id="SSF53448">
    <property type="entry name" value="Nucleotide-diphospho-sugar transferases"/>
    <property type="match status" value="1"/>
</dbReference>
<name>A0A173MIE2_9BACT</name>
<dbReference type="PANTHER" id="PTHR22916">
    <property type="entry name" value="GLYCOSYLTRANSFERASE"/>
    <property type="match status" value="1"/>
</dbReference>
<protein>
    <submittedName>
        <fullName evidence="3">Glycosyl transferase family 2</fullName>
    </submittedName>
</protein>
<dbReference type="RefSeq" id="WP_076377760.1">
    <property type="nucleotide sequence ID" value="NZ_AP017422.1"/>
</dbReference>
<dbReference type="PANTHER" id="PTHR22916:SF67">
    <property type="entry name" value="COLANIC ACID BIOSYNTHESIS GLYCOSYL TRANSFERASE WCAE-RELATED"/>
    <property type="match status" value="1"/>
</dbReference>
<keyword evidence="1" id="KW-0812">Transmembrane</keyword>
<feature type="transmembrane region" description="Helical" evidence="1">
    <location>
        <begin position="267"/>
        <end position="286"/>
    </location>
</feature>
<evidence type="ECO:0000313" key="4">
    <source>
        <dbReference type="Proteomes" id="UP000186917"/>
    </source>
</evidence>
<evidence type="ECO:0000313" key="3">
    <source>
        <dbReference type="EMBL" id="SIS93514.1"/>
    </source>
</evidence>
<dbReference type="AlphaFoldDB" id="A0A173MIE2"/>
<dbReference type="KEGG" id="fln:FLA_3214"/>
<dbReference type="Gene3D" id="3.90.550.10">
    <property type="entry name" value="Spore Coat Polysaccharide Biosynthesis Protein SpsA, Chain A"/>
    <property type="match status" value="1"/>
</dbReference>
<dbReference type="GO" id="GO:0016758">
    <property type="term" value="F:hexosyltransferase activity"/>
    <property type="evidence" value="ECO:0007669"/>
    <property type="project" value="UniProtKB-ARBA"/>
</dbReference>